<evidence type="ECO:0000313" key="1">
    <source>
        <dbReference type="EMBL" id="SVB56766.1"/>
    </source>
</evidence>
<name>A0A382F178_9ZZZZ</name>
<organism evidence="1">
    <name type="scientific">marine metagenome</name>
    <dbReference type="NCBI Taxonomy" id="408172"/>
    <lineage>
        <taxon>unclassified sequences</taxon>
        <taxon>metagenomes</taxon>
        <taxon>ecological metagenomes</taxon>
    </lineage>
</organism>
<reference evidence="1" key="1">
    <citation type="submission" date="2018-05" db="EMBL/GenBank/DDBJ databases">
        <authorList>
            <person name="Lanie J.A."/>
            <person name="Ng W.-L."/>
            <person name="Kazmierczak K.M."/>
            <person name="Andrzejewski T.M."/>
            <person name="Davidsen T.M."/>
            <person name="Wayne K.J."/>
            <person name="Tettelin H."/>
            <person name="Glass J.I."/>
            <person name="Rusch D."/>
            <person name="Podicherti R."/>
            <person name="Tsui H.-C.T."/>
            <person name="Winkler M.E."/>
        </authorList>
    </citation>
    <scope>NUCLEOTIDE SEQUENCE</scope>
</reference>
<accession>A0A382F178</accession>
<protein>
    <submittedName>
        <fullName evidence="1">Uncharacterized protein</fullName>
    </submittedName>
</protein>
<dbReference type="AlphaFoldDB" id="A0A382F178"/>
<sequence length="37" mass="3902">SLPLFLLGLACVVALAANKPAVATLVVFNKSRRLMGF</sequence>
<gene>
    <name evidence="1" type="ORF">METZ01_LOCUS209620</name>
</gene>
<proteinExistence type="predicted"/>
<dbReference type="EMBL" id="UINC01047462">
    <property type="protein sequence ID" value="SVB56766.1"/>
    <property type="molecule type" value="Genomic_DNA"/>
</dbReference>
<feature type="non-terminal residue" evidence="1">
    <location>
        <position position="1"/>
    </location>
</feature>